<dbReference type="Gene3D" id="3.30.565.10">
    <property type="entry name" value="Histidine kinase-like ATPase, C-terminal domain"/>
    <property type="match status" value="1"/>
</dbReference>
<dbReference type="Pfam" id="PF00512">
    <property type="entry name" value="HisKA"/>
    <property type="match status" value="1"/>
</dbReference>
<evidence type="ECO:0000259" key="14">
    <source>
        <dbReference type="PROSITE" id="PS50109"/>
    </source>
</evidence>
<dbReference type="FunFam" id="1.10.287.130:FF:000034">
    <property type="entry name" value="Two-component system sensor histidine kinase/response regulator"/>
    <property type="match status" value="1"/>
</dbReference>
<dbReference type="PANTHER" id="PTHR43547">
    <property type="entry name" value="TWO-COMPONENT HISTIDINE KINASE"/>
    <property type="match status" value="1"/>
</dbReference>
<dbReference type="GO" id="GO:0043565">
    <property type="term" value="F:sequence-specific DNA binding"/>
    <property type="evidence" value="ECO:0007669"/>
    <property type="project" value="InterPro"/>
</dbReference>
<feature type="modified residue" description="4-aspartylphosphate" evidence="11">
    <location>
        <position position="652"/>
    </location>
</feature>
<dbReference type="Gene3D" id="1.10.287.130">
    <property type="match status" value="1"/>
</dbReference>
<dbReference type="InterPro" id="IPR015943">
    <property type="entry name" value="WD40/YVTN_repeat-like_dom_sf"/>
</dbReference>
<keyword evidence="16" id="KW-0238">DNA-binding</keyword>
<keyword evidence="12" id="KW-0472">Membrane</keyword>
<dbReference type="EMBL" id="BAZW01000020">
    <property type="protein sequence ID" value="GAO30243.1"/>
    <property type="molecule type" value="Genomic_DNA"/>
</dbReference>
<evidence type="ECO:0000256" key="4">
    <source>
        <dbReference type="ARBA" id="ARBA00022679"/>
    </source>
</evidence>
<dbReference type="InterPro" id="IPR003661">
    <property type="entry name" value="HisK_dim/P_dom"/>
</dbReference>
<dbReference type="Pfam" id="PF02518">
    <property type="entry name" value="HATPase_c"/>
    <property type="match status" value="1"/>
</dbReference>
<dbReference type="CDD" id="cd00075">
    <property type="entry name" value="HATPase"/>
    <property type="match status" value="1"/>
</dbReference>
<dbReference type="EC" id="2.7.13.3" evidence="2"/>
<dbReference type="InterPro" id="IPR003594">
    <property type="entry name" value="HATPase_dom"/>
</dbReference>
<name>A0A0E9LY64_9BACT</name>
<evidence type="ECO:0000256" key="11">
    <source>
        <dbReference type="PROSITE-ProRule" id="PRU00169"/>
    </source>
</evidence>
<evidence type="ECO:0000313" key="16">
    <source>
        <dbReference type="EMBL" id="GAO30243.1"/>
    </source>
</evidence>
<dbReference type="AlphaFoldDB" id="A0A0E9LY64"/>
<evidence type="ECO:0000256" key="9">
    <source>
        <dbReference type="ARBA" id="ARBA00023015"/>
    </source>
</evidence>
<keyword evidence="12" id="KW-1133">Transmembrane helix</keyword>
<dbReference type="SUPFAM" id="SSF47384">
    <property type="entry name" value="Homodimeric domain of signal transducing histidine kinase"/>
    <property type="match status" value="1"/>
</dbReference>
<evidence type="ECO:0000256" key="1">
    <source>
        <dbReference type="ARBA" id="ARBA00000085"/>
    </source>
</evidence>
<accession>A0A0E9LY64</accession>
<dbReference type="SMART" id="SM00387">
    <property type="entry name" value="HATPase_c"/>
    <property type="match status" value="1"/>
</dbReference>
<keyword evidence="5" id="KW-0547">Nucleotide-binding</keyword>
<evidence type="ECO:0000256" key="3">
    <source>
        <dbReference type="ARBA" id="ARBA00022553"/>
    </source>
</evidence>
<dbReference type="InterPro" id="IPR009057">
    <property type="entry name" value="Homeodomain-like_sf"/>
</dbReference>
<dbReference type="GO" id="GO:0005524">
    <property type="term" value="F:ATP binding"/>
    <property type="evidence" value="ECO:0007669"/>
    <property type="project" value="UniProtKB-KW"/>
</dbReference>
<evidence type="ECO:0000256" key="8">
    <source>
        <dbReference type="ARBA" id="ARBA00023012"/>
    </source>
</evidence>
<comment type="catalytic activity">
    <reaction evidence="1">
        <text>ATP + protein L-histidine = ADP + protein N-phospho-L-histidine.</text>
        <dbReference type="EC" id="2.7.13.3"/>
    </reaction>
</comment>
<dbReference type="InterPro" id="IPR013783">
    <property type="entry name" value="Ig-like_fold"/>
</dbReference>
<dbReference type="GO" id="GO:0000155">
    <property type="term" value="F:phosphorelay sensor kinase activity"/>
    <property type="evidence" value="ECO:0007669"/>
    <property type="project" value="InterPro"/>
</dbReference>
<keyword evidence="9" id="KW-0805">Transcription regulation</keyword>
<evidence type="ECO:0000313" key="17">
    <source>
        <dbReference type="Proteomes" id="UP000032900"/>
    </source>
</evidence>
<keyword evidence="7" id="KW-0067">ATP-binding</keyword>
<dbReference type="SMART" id="SM00342">
    <property type="entry name" value="HTH_ARAC"/>
    <property type="match status" value="1"/>
</dbReference>
<keyword evidence="8" id="KW-0902">Two-component regulatory system</keyword>
<evidence type="ECO:0000256" key="12">
    <source>
        <dbReference type="SAM" id="Phobius"/>
    </source>
</evidence>
<dbReference type="STRING" id="1236989.JCM15548_12502"/>
<evidence type="ECO:0000259" key="13">
    <source>
        <dbReference type="PROSITE" id="PS01124"/>
    </source>
</evidence>
<dbReference type="RefSeq" id="WP_157482655.1">
    <property type="nucleotide sequence ID" value="NZ_BAZW01000020.1"/>
</dbReference>
<evidence type="ECO:0000256" key="5">
    <source>
        <dbReference type="ARBA" id="ARBA00022741"/>
    </source>
</evidence>
<protein>
    <recommendedName>
        <fullName evidence="2">histidine kinase</fullName>
        <ecNumber evidence="2">2.7.13.3</ecNumber>
    </recommendedName>
</protein>
<dbReference type="CDD" id="cd00082">
    <property type="entry name" value="HisKA"/>
    <property type="match status" value="1"/>
</dbReference>
<dbReference type="OrthoDB" id="9813151at2"/>
<keyword evidence="6" id="KW-0418">Kinase</keyword>
<proteinExistence type="predicted"/>
<dbReference type="PROSITE" id="PS50109">
    <property type="entry name" value="HIS_KIN"/>
    <property type="match status" value="1"/>
</dbReference>
<evidence type="ECO:0000256" key="7">
    <source>
        <dbReference type="ARBA" id="ARBA00022840"/>
    </source>
</evidence>
<dbReference type="InterPro" id="IPR011006">
    <property type="entry name" value="CheY-like_superfamily"/>
</dbReference>
<dbReference type="SMART" id="SM00448">
    <property type="entry name" value="REC"/>
    <property type="match status" value="1"/>
</dbReference>
<dbReference type="InterPro" id="IPR011123">
    <property type="entry name" value="Y_Y_Y"/>
</dbReference>
<feature type="domain" description="Response regulatory" evidence="15">
    <location>
        <begin position="604"/>
        <end position="719"/>
    </location>
</feature>
<dbReference type="InterPro" id="IPR018060">
    <property type="entry name" value="HTH_AraC"/>
</dbReference>
<keyword evidence="10" id="KW-0804">Transcription</keyword>
<feature type="domain" description="Histidine kinase" evidence="14">
    <location>
        <begin position="352"/>
        <end position="568"/>
    </location>
</feature>
<dbReference type="InterPro" id="IPR004358">
    <property type="entry name" value="Sig_transdc_His_kin-like_C"/>
</dbReference>
<dbReference type="Pfam" id="PF12833">
    <property type="entry name" value="HTH_18"/>
    <property type="match status" value="1"/>
</dbReference>
<dbReference type="PROSITE" id="PS50110">
    <property type="entry name" value="RESPONSE_REGULATORY"/>
    <property type="match status" value="1"/>
</dbReference>
<comment type="caution">
    <text evidence="16">The sequence shown here is derived from an EMBL/GenBank/DDBJ whole genome shotgun (WGS) entry which is preliminary data.</text>
</comment>
<feature type="domain" description="HTH araC/xylS-type" evidence="13">
    <location>
        <begin position="753"/>
        <end position="852"/>
    </location>
</feature>
<dbReference type="SUPFAM" id="SSF52172">
    <property type="entry name" value="CheY-like"/>
    <property type="match status" value="1"/>
</dbReference>
<dbReference type="Proteomes" id="UP000032900">
    <property type="component" value="Unassembled WGS sequence"/>
</dbReference>
<dbReference type="SUPFAM" id="SSF55874">
    <property type="entry name" value="ATPase domain of HSP90 chaperone/DNA topoisomerase II/histidine kinase"/>
    <property type="match status" value="1"/>
</dbReference>
<keyword evidence="17" id="KW-1185">Reference proteome</keyword>
<sequence length="865" mass="98037">MDLKFVRVDEDGNGRMIMADSVIYYGSSNELWRFNTSSLEKKRVGLVNEAIGSHSISGLTLGESGALWIGIENRLIQYFPDKDSLASIIIDTGSPQKLMNLQVDARGDIWATTQQSIIRARARTNTYTTIPLYNNLPMKSFYGYASARLPTGHLLFGGDNGYIEMDPEQIKFSDERPEIFITGLSINNEVALPADSVGVLEIDMAFNERLKLKYNQNSVSFEFSTLDYLFPNVSQYSYRLRPVQENWLNTSGDKNFAVFANLKPGTYSFELRGTNHLGVWSEVKQVDIQISPSIWLSKGFLTFYILLIVLMTYGVFRIYSYRQRLRGELQLVRLEQQHSEAMYQSKIQFFTNISHEFRTPLSLIIPPIQELLNHHTLSQSQSRMLNMAHRNAQRLFKLVNQLLDFRKIESSGLELLKVKVELMVFLKRVFHSFDDMASRHEVDYRLELPEEPVIVDVDDEKLETIVFNLLSNAFKYTPFGGQIILRLGIEGQQVKIVVKDNGPGIPLEDQAHIFDRFYQSGTGKSQKVGSGIGLTLSKEYARLLGGTVSVDSAPEKGCEFVLWFPHHNQPHVEWLENPERIVPQVSIGAEKLPVEDMGTKDAQRIVLIDDNEDILDFMELNLRGRYQVHCAGNGQQGLDLVAKVHPHLIISDVMMPVMDGFVFCSLVKQNKATAHIPVILLTAKSLDLYKTEGMEKGADMYITKPFDMDYLKSCIASVFRRDKQLEDFFTRSLVLNPSTDGERTGGEEELFLKKVMAVIQNNISNPDLSVEMISREIGLSATHLYRKLKQFTGYSTKEIITNYRMQKAADMLQNKHGNVTEIMYAVGFSSLASFSRNFKGRFGVAPSAYVAGEQPDTLIPSPQNP</sequence>
<dbReference type="Gene3D" id="2.130.10.10">
    <property type="entry name" value="YVTN repeat-like/Quinoprotein amine dehydrogenase"/>
    <property type="match status" value="1"/>
</dbReference>
<dbReference type="InterPro" id="IPR001789">
    <property type="entry name" value="Sig_transdc_resp-reg_receiver"/>
</dbReference>
<organism evidence="16 17">
    <name type="scientific">Geofilum rubicundum JCM 15548</name>
    <dbReference type="NCBI Taxonomy" id="1236989"/>
    <lineage>
        <taxon>Bacteria</taxon>
        <taxon>Pseudomonadati</taxon>
        <taxon>Bacteroidota</taxon>
        <taxon>Bacteroidia</taxon>
        <taxon>Marinilabiliales</taxon>
        <taxon>Marinilabiliaceae</taxon>
        <taxon>Geofilum</taxon>
    </lineage>
</organism>
<dbReference type="Gene3D" id="2.60.40.10">
    <property type="entry name" value="Immunoglobulins"/>
    <property type="match status" value="1"/>
</dbReference>
<evidence type="ECO:0000256" key="6">
    <source>
        <dbReference type="ARBA" id="ARBA00022777"/>
    </source>
</evidence>
<evidence type="ECO:0000256" key="2">
    <source>
        <dbReference type="ARBA" id="ARBA00012438"/>
    </source>
</evidence>
<evidence type="ECO:0000256" key="10">
    <source>
        <dbReference type="ARBA" id="ARBA00023163"/>
    </source>
</evidence>
<dbReference type="SUPFAM" id="SSF46689">
    <property type="entry name" value="Homeodomain-like"/>
    <property type="match status" value="1"/>
</dbReference>
<dbReference type="CDD" id="cd17574">
    <property type="entry name" value="REC_OmpR"/>
    <property type="match status" value="1"/>
</dbReference>
<dbReference type="SUPFAM" id="SSF63829">
    <property type="entry name" value="Calcium-dependent phosphotriesterase"/>
    <property type="match status" value="1"/>
</dbReference>
<keyword evidence="3 11" id="KW-0597">Phosphoprotein</keyword>
<dbReference type="PANTHER" id="PTHR43547:SF2">
    <property type="entry name" value="HYBRID SIGNAL TRANSDUCTION HISTIDINE KINASE C"/>
    <property type="match status" value="1"/>
</dbReference>
<keyword evidence="4" id="KW-0808">Transferase</keyword>
<dbReference type="InterPro" id="IPR036890">
    <property type="entry name" value="HATPase_C_sf"/>
</dbReference>
<reference evidence="16 17" key="1">
    <citation type="journal article" date="2015" name="Microbes Environ.">
        <title>Distribution and evolution of nitrogen fixation genes in the phylum bacteroidetes.</title>
        <authorList>
            <person name="Inoue J."/>
            <person name="Oshima K."/>
            <person name="Suda W."/>
            <person name="Sakamoto M."/>
            <person name="Iino T."/>
            <person name="Noda S."/>
            <person name="Hongoh Y."/>
            <person name="Hattori M."/>
            <person name="Ohkuma M."/>
        </authorList>
    </citation>
    <scope>NUCLEOTIDE SEQUENCE [LARGE SCALE GENOMIC DNA]</scope>
    <source>
        <strain evidence="16">JCM 15548</strain>
    </source>
</reference>
<dbReference type="SMART" id="SM00388">
    <property type="entry name" value="HisKA"/>
    <property type="match status" value="1"/>
</dbReference>
<feature type="transmembrane region" description="Helical" evidence="12">
    <location>
        <begin position="295"/>
        <end position="316"/>
    </location>
</feature>
<keyword evidence="12" id="KW-0812">Transmembrane</keyword>
<dbReference type="Pfam" id="PF00072">
    <property type="entry name" value="Response_reg"/>
    <property type="match status" value="1"/>
</dbReference>
<dbReference type="InterPro" id="IPR005467">
    <property type="entry name" value="His_kinase_dom"/>
</dbReference>
<dbReference type="PROSITE" id="PS01124">
    <property type="entry name" value="HTH_ARAC_FAMILY_2"/>
    <property type="match status" value="1"/>
</dbReference>
<dbReference type="PRINTS" id="PR00344">
    <property type="entry name" value="BCTRLSENSOR"/>
</dbReference>
<dbReference type="Gene3D" id="1.10.10.60">
    <property type="entry name" value="Homeodomain-like"/>
    <property type="match status" value="1"/>
</dbReference>
<evidence type="ECO:0000259" key="15">
    <source>
        <dbReference type="PROSITE" id="PS50110"/>
    </source>
</evidence>
<dbReference type="Gene3D" id="3.40.50.2300">
    <property type="match status" value="1"/>
</dbReference>
<gene>
    <name evidence="16" type="ORF">JCM15548_12502</name>
</gene>
<dbReference type="Pfam" id="PF07495">
    <property type="entry name" value="Y_Y_Y"/>
    <property type="match status" value="1"/>
</dbReference>
<dbReference type="GO" id="GO:0003700">
    <property type="term" value="F:DNA-binding transcription factor activity"/>
    <property type="evidence" value="ECO:0007669"/>
    <property type="project" value="InterPro"/>
</dbReference>
<dbReference type="FunFam" id="3.30.565.10:FF:000037">
    <property type="entry name" value="Hybrid sensor histidine kinase/response regulator"/>
    <property type="match status" value="1"/>
</dbReference>
<dbReference type="InterPro" id="IPR036097">
    <property type="entry name" value="HisK_dim/P_sf"/>
</dbReference>